<dbReference type="RefSeq" id="WP_139039372.1">
    <property type="nucleotide sequence ID" value="NZ_VDDA01000023.1"/>
</dbReference>
<name>A0A5C4L8G2_9HYPH</name>
<comment type="caution">
    <text evidence="3">The sequence shown here is derived from an EMBL/GenBank/DDBJ whole genome shotgun (WGS) entry which is preliminary data.</text>
</comment>
<evidence type="ECO:0000256" key="1">
    <source>
        <dbReference type="ARBA" id="ARBA00023163"/>
    </source>
</evidence>
<dbReference type="SUPFAM" id="SSF82679">
    <property type="entry name" value="N-utilization substance G protein NusG, N-terminal domain"/>
    <property type="match status" value="1"/>
</dbReference>
<dbReference type="InterPro" id="IPR006645">
    <property type="entry name" value="NGN-like_dom"/>
</dbReference>
<evidence type="ECO:0000259" key="2">
    <source>
        <dbReference type="SMART" id="SM00738"/>
    </source>
</evidence>
<keyword evidence="4" id="KW-1185">Reference proteome</keyword>
<gene>
    <name evidence="3" type="ORF">FF100_29380</name>
</gene>
<dbReference type="AlphaFoldDB" id="A0A5C4L8G2"/>
<keyword evidence="1" id="KW-0804">Transcription</keyword>
<accession>A0A5C4L8G2</accession>
<dbReference type="GO" id="GO:0006354">
    <property type="term" value="P:DNA-templated transcription elongation"/>
    <property type="evidence" value="ECO:0007669"/>
    <property type="project" value="InterPro"/>
</dbReference>
<dbReference type="Proteomes" id="UP000305267">
    <property type="component" value="Unassembled WGS sequence"/>
</dbReference>
<reference evidence="3 4" key="1">
    <citation type="submission" date="2019-06" db="EMBL/GenBank/DDBJ databases">
        <title>Genome of Methylobacterium sp. 17Sr1-39.</title>
        <authorList>
            <person name="Seo T."/>
        </authorList>
    </citation>
    <scope>NUCLEOTIDE SEQUENCE [LARGE SCALE GENOMIC DNA]</scope>
    <source>
        <strain evidence="3 4">17Sr1-39</strain>
    </source>
</reference>
<dbReference type="EMBL" id="VDDA01000023">
    <property type="protein sequence ID" value="TNC08452.1"/>
    <property type="molecule type" value="Genomic_DNA"/>
</dbReference>
<sequence>MPTTDTPSAIRLWVAAYVAANRETAVRDAAEARAYPALLPTGLVEVSHARRRMLVERPVFPRYVFLGVPEGASWYPLRAVPGVLGILSSGQQPRAVPKRIVGLLEEAIAANAFTRTAEAAFAAGEAVKVRVGSAELDAFVERVRHTLPGQRIDVVFEAMGKRHRATVPLDHVRAAG</sequence>
<dbReference type="OrthoDB" id="9787731at2"/>
<dbReference type="SMART" id="SM00738">
    <property type="entry name" value="NGN"/>
    <property type="match status" value="1"/>
</dbReference>
<organism evidence="3 4">
    <name type="scientific">Methylobacterium terricola</name>
    <dbReference type="NCBI Taxonomy" id="2583531"/>
    <lineage>
        <taxon>Bacteria</taxon>
        <taxon>Pseudomonadati</taxon>
        <taxon>Pseudomonadota</taxon>
        <taxon>Alphaproteobacteria</taxon>
        <taxon>Hyphomicrobiales</taxon>
        <taxon>Methylobacteriaceae</taxon>
        <taxon>Methylobacterium</taxon>
    </lineage>
</organism>
<dbReference type="Gene3D" id="3.30.70.940">
    <property type="entry name" value="NusG, N-terminal domain"/>
    <property type="match status" value="1"/>
</dbReference>
<protein>
    <recommendedName>
        <fullName evidence="2">NusG-like N-terminal domain-containing protein</fullName>
    </recommendedName>
</protein>
<dbReference type="InterPro" id="IPR036735">
    <property type="entry name" value="NGN_dom_sf"/>
</dbReference>
<feature type="domain" description="NusG-like N-terminal" evidence="2">
    <location>
        <begin position="10"/>
        <end position="108"/>
    </location>
</feature>
<proteinExistence type="predicted"/>
<evidence type="ECO:0000313" key="3">
    <source>
        <dbReference type="EMBL" id="TNC08452.1"/>
    </source>
</evidence>
<dbReference type="Pfam" id="PF02357">
    <property type="entry name" value="NusG"/>
    <property type="match status" value="1"/>
</dbReference>
<evidence type="ECO:0000313" key="4">
    <source>
        <dbReference type="Proteomes" id="UP000305267"/>
    </source>
</evidence>